<keyword evidence="2 5" id="KW-0812">Transmembrane</keyword>
<keyword evidence="8" id="KW-1185">Reference proteome</keyword>
<comment type="caution">
    <text evidence="7">The sequence shown here is derived from an EMBL/GenBank/DDBJ whole genome shotgun (WGS) entry which is preliminary data.</text>
</comment>
<evidence type="ECO:0000259" key="6">
    <source>
        <dbReference type="Pfam" id="PF04357"/>
    </source>
</evidence>
<feature type="transmembrane region" description="Helical" evidence="5">
    <location>
        <begin position="21"/>
        <end position="40"/>
    </location>
</feature>
<gene>
    <name evidence="7" type="ORF">KTQ36_08940</name>
</gene>
<accession>A0ABS6V8M9</accession>
<dbReference type="Pfam" id="PF04357">
    <property type="entry name" value="TamB"/>
    <property type="match status" value="1"/>
</dbReference>
<organism evidence="7 8">
    <name type="scientific">Sphingomicrobium clamense</name>
    <dbReference type="NCBI Taxonomy" id="2851013"/>
    <lineage>
        <taxon>Bacteria</taxon>
        <taxon>Pseudomonadati</taxon>
        <taxon>Pseudomonadota</taxon>
        <taxon>Alphaproteobacteria</taxon>
        <taxon>Sphingomonadales</taxon>
        <taxon>Sphingomonadaceae</taxon>
        <taxon>Sphingomicrobium</taxon>
    </lineage>
</organism>
<keyword evidence="3 5" id="KW-1133">Transmembrane helix</keyword>
<evidence type="ECO:0000313" key="8">
    <source>
        <dbReference type="Proteomes" id="UP000698028"/>
    </source>
</evidence>
<evidence type="ECO:0000313" key="7">
    <source>
        <dbReference type="EMBL" id="MBW0145418.1"/>
    </source>
</evidence>
<comment type="subcellular location">
    <subcellularLocation>
        <location evidence="1">Membrane</location>
        <topology evidence="1">Single-pass membrane protein</topology>
    </subcellularLocation>
</comment>
<dbReference type="PANTHER" id="PTHR36985:SF1">
    <property type="entry name" value="TRANSLOCATION AND ASSEMBLY MODULE SUBUNIT TAMB"/>
    <property type="match status" value="1"/>
</dbReference>
<dbReference type="Proteomes" id="UP000698028">
    <property type="component" value="Unassembled WGS sequence"/>
</dbReference>
<evidence type="ECO:0000256" key="5">
    <source>
        <dbReference type="SAM" id="Phobius"/>
    </source>
</evidence>
<proteinExistence type="predicted"/>
<dbReference type="InterPro" id="IPR007452">
    <property type="entry name" value="TamB_C"/>
</dbReference>
<evidence type="ECO:0000256" key="1">
    <source>
        <dbReference type="ARBA" id="ARBA00004167"/>
    </source>
</evidence>
<sequence length="1380" mass="144974">MAERDPALPKRKSLKRRIGNEILVALIVILGLVAGALVFIDTGPGHRFLIDRIEERDLGGGLRAKIGRIDGSIYNEMVLRNVELHDPEGVFLTSPEIQVDWAPTAWLYDKLHIDRLESPQVTLLRLPRTTPSNEDKPILPAFDIHIGRLAIDRLVVEKEVTGTARSGSVEGALTIRAGRALARLDAALDGGDSVRLGLDAAPDADRLDLSLVAEAPGDGLIPTLLGVDEAVTARIEGKGSWSDWAGAANMTLGDETVADLDLRAADGRYGIEGTVRAAPFLSGTAATLLAGDSRIEADVAQGGQLYSGNVRLSGNALSLVADGAVDLAAERFVDLAIGAELKRPSALIAQASGAPVRLSLTLDGAFDTVRFAYRATAPRLSVDGTTLIDAQADGQGNWSRLPRRIPLTFSARRVTGAGPQVEKILQNLEVRGILMWSDSQLRGDDLQYRTRRLSGTLDVLVDLATGATAVALDGRLPGYEIPGLGRVDVTADLDLDERGFRGRARAEVTRFDNEFLAGIAGGNPVIETRIAQGPGGELRFDNLSIEAPKLSLSGSGRRRADGTFAFEAEGTHDDYGPVILTLDGELTRPTILLQLAAPNEALGLRDVTLDLTPDENGFLYEAEGQSRFGPFASEGAILLPEGRQGAVDIASLRLAGSEGSGRLNIVEGGLDGTLRLAGGEIGGTIAIAPVGDGQQRIALELTLDDANFPGPPPMQFADGDVDAVILLGGDGGLQAQGRIATRRADIGGLDVTRLDASVRYANGRGSFDAQMEGQRGADFDLVLSGTLAPDRITIGAEGNLEGDALELTSPAILVADADGNWRLQATSLTYGRGSATVSGQLGPVPRFAAELKRMPLRIFDLVDAEIELGGTADGSIDLDLGAQPSGEVDLKVRGLTRSGLLTASQPIDVALRGRLDKGIAGFRAVAALDGETVGRAQARIRLNGRGGLPGQLMASPLLAQLRYDGPADALWRLSGFELFDLTGPLEAGVDVRGSLLVPRIAGRLSTEGARIESPVSGTVVENLRGDGRFSGSRLTLSGIAGTTPGGGSVSGSGALDFAGGAIGIEMDFQADRAKLLDRDDIAATVTGPLRIRSDGNGGTISGDVDLVDGRFRLGTAGTVAAVPRLDVVERGTPPGQLITRQQLVPWRLDVDVTGGPLAVRGLGIESEWSTDLAIGGTLDDPRMRGEARLIRGDYDFAGRNFRLQNGLIRFRSESPPDPLLDIEADADVSGLSATVNVEGTGANPRIRFTSVPALPEDELLSRILFGTSITNLSAAEAVQLAAAVASLQGGGGGLDPINALRNAVGLDRLRILPADVATGQGTSIAAGKNITRRLYVEVITDGDDYTATQLEYRVTRWLSILATVSSLGRVGANARISKDY</sequence>
<protein>
    <submittedName>
        <fullName evidence="7">Translocation/assembly module TamB domain-containing protein</fullName>
    </submittedName>
</protein>
<evidence type="ECO:0000256" key="4">
    <source>
        <dbReference type="ARBA" id="ARBA00023136"/>
    </source>
</evidence>
<name>A0ABS6V8M9_9SPHN</name>
<dbReference type="EMBL" id="JAHVAH010000001">
    <property type="protein sequence ID" value="MBW0145418.1"/>
    <property type="molecule type" value="Genomic_DNA"/>
</dbReference>
<reference evidence="7 8" key="1">
    <citation type="submission" date="2021-07" db="EMBL/GenBank/DDBJ databases">
        <title>The draft genome sequence of Sphingomicrobium sp. B8.</title>
        <authorList>
            <person name="Mu L."/>
        </authorList>
    </citation>
    <scope>NUCLEOTIDE SEQUENCE [LARGE SCALE GENOMIC DNA]</scope>
    <source>
        <strain evidence="7 8">B8</strain>
    </source>
</reference>
<dbReference type="RefSeq" id="WP_218633322.1">
    <property type="nucleotide sequence ID" value="NZ_JAHVAH010000001.1"/>
</dbReference>
<feature type="domain" description="Translocation and assembly module TamB C-terminal" evidence="6">
    <location>
        <begin position="1041"/>
        <end position="1367"/>
    </location>
</feature>
<evidence type="ECO:0000256" key="2">
    <source>
        <dbReference type="ARBA" id="ARBA00022692"/>
    </source>
</evidence>
<dbReference type="PANTHER" id="PTHR36985">
    <property type="entry name" value="TRANSLOCATION AND ASSEMBLY MODULE SUBUNIT TAMB"/>
    <property type="match status" value="1"/>
</dbReference>
<keyword evidence="4 5" id="KW-0472">Membrane</keyword>
<evidence type="ECO:0000256" key="3">
    <source>
        <dbReference type="ARBA" id="ARBA00022989"/>
    </source>
</evidence>